<feature type="domain" description="Serine aminopeptidase S33" evidence="1">
    <location>
        <begin position="116"/>
        <end position="233"/>
    </location>
</feature>
<dbReference type="InterPro" id="IPR022742">
    <property type="entry name" value="Hydrolase_4"/>
</dbReference>
<dbReference type="InterPro" id="IPR029058">
    <property type="entry name" value="AB_hydrolase_fold"/>
</dbReference>
<dbReference type="GO" id="GO:0016787">
    <property type="term" value="F:hydrolase activity"/>
    <property type="evidence" value="ECO:0007669"/>
    <property type="project" value="UniProtKB-KW"/>
</dbReference>
<evidence type="ECO:0000313" key="2">
    <source>
        <dbReference type="EMBL" id="MCK8786236.1"/>
    </source>
</evidence>
<sequence>MRFLSRLLRRLLFVALGAVLAVLAVRVWLVSGGPPLEPWHLYVPPELHAAELDRTDWAGYLRAEERAAEAVRTEVTERLPPRDRIPLNRYFEGSPVYPGHFRHDWNRSYVLEPEGTPRGAVVLLHGLTDAPYSLRHVARYYRDHGYLAIGIRLPAHGTVPGALTDVVWEDWTAATRLAMREARRRVPSGPVHVVGFSNGGALAMKQALDSLDDPAVVRPDQVVLLSPMIGVTGFARFAGFAGLPALLPRFAKAAWLGVVAEFNPFKYNSFPVNGARQSWRLTRAVQEQLDRRARAGQLDRLPPVLTFQSVLDFTVSTPAVINTLYGQLPANGSELVLFDINRNASLGPLFTPGTETALDRLLPAGPRRYRTVVVTNASPDGNAIEARLTEANGGGTRVAPLRATYPRDVFSQSHVSMPFPQSDSLYGMEPDPADEDFGVHFGTVAPRGERGALAISLDALLRMSSNPFFDELLERIGTTIDGAAR</sequence>
<dbReference type="Gene3D" id="3.40.50.1820">
    <property type="entry name" value="alpha/beta hydrolase"/>
    <property type="match status" value="1"/>
</dbReference>
<gene>
    <name evidence="2" type="ORF">M0638_17810</name>
</gene>
<dbReference type="AlphaFoldDB" id="A0A9X2BWN2"/>
<keyword evidence="2" id="KW-0378">Hydrolase</keyword>
<proteinExistence type="predicted"/>
<evidence type="ECO:0000259" key="1">
    <source>
        <dbReference type="Pfam" id="PF12146"/>
    </source>
</evidence>
<name>A0A9X2BWN2_9PROT</name>
<organism evidence="2 3">
    <name type="scientific">Roseomonas acroporae</name>
    <dbReference type="NCBI Taxonomy" id="2937791"/>
    <lineage>
        <taxon>Bacteria</taxon>
        <taxon>Pseudomonadati</taxon>
        <taxon>Pseudomonadota</taxon>
        <taxon>Alphaproteobacteria</taxon>
        <taxon>Acetobacterales</taxon>
        <taxon>Roseomonadaceae</taxon>
        <taxon>Roseomonas</taxon>
    </lineage>
</organism>
<reference evidence="2" key="1">
    <citation type="submission" date="2022-04" db="EMBL/GenBank/DDBJ databases">
        <title>Roseomonas acroporae sp. nov., isolated from coral Acropora digitifera.</title>
        <authorList>
            <person name="Sun H."/>
        </authorList>
    </citation>
    <scope>NUCLEOTIDE SEQUENCE</scope>
    <source>
        <strain evidence="2">NAR14</strain>
    </source>
</reference>
<dbReference type="InterPro" id="IPR051044">
    <property type="entry name" value="MAG_DAG_Lipase"/>
</dbReference>
<dbReference type="SUPFAM" id="SSF53474">
    <property type="entry name" value="alpha/beta-Hydrolases"/>
    <property type="match status" value="1"/>
</dbReference>
<accession>A0A9X2BWN2</accession>
<dbReference type="PANTHER" id="PTHR11614">
    <property type="entry name" value="PHOSPHOLIPASE-RELATED"/>
    <property type="match status" value="1"/>
</dbReference>
<dbReference type="Pfam" id="PF12146">
    <property type="entry name" value="Hydrolase_4"/>
    <property type="match status" value="1"/>
</dbReference>
<dbReference type="Proteomes" id="UP001139516">
    <property type="component" value="Unassembled WGS sequence"/>
</dbReference>
<keyword evidence="3" id="KW-1185">Reference proteome</keyword>
<evidence type="ECO:0000313" key="3">
    <source>
        <dbReference type="Proteomes" id="UP001139516"/>
    </source>
</evidence>
<protein>
    <submittedName>
        <fullName evidence="2">Alpha/beta hydrolase</fullName>
    </submittedName>
</protein>
<comment type="caution">
    <text evidence="2">The sequence shown here is derived from an EMBL/GenBank/DDBJ whole genome shotgun (WGS) entry which is preliminary data.</text>
</comment>
<dbReference type="EMBL" id="JALPRX010000078">
    <property type="protein sequence ID" value="MCK8786236.1"/>
    <property type="molecule type" value="Genomic_DNA"/>
</dbReference>
<dbReference type="RefSeq" id="WP_248668352.1">
    <property type="nucleotide sequence ID" value="NZ_JALPRX010000078.1"/>
</dbReference>